<sequence length="331" mass="36795">HTVVSLQDRRHSPYLTLSFRRQLRMDSSRMNSFLEYTICNRGTYSPKAGYHQLDQAFTGPFHTGHSSDSYNADGRLYVGGSNQPATAQHQHQNGLYAHHQHQAHQAYGGTGTTGYGSQACANSDYAQYFINPEQDGMYYHHSSGFSSSNVGPHYGSMAGAYCGAQGAVPVAPYQHHGCEGQDPQRGYSQNTYADLSASQGTERETDQSSPGKTFDWMKVKRNPPKTVKVAEYGLGAQNTIRTNFTTKQLTELEKEFHFSKYLTRARRVEIAATLELNETQVKIWFQNRRMKQKKREKEGLAPASSSSSKELEENSDHSTSTSPGASPSPDS</sequence>
<dbReference type="InterPro" id="IPR046327">
    <property type="entry name" value="HXA1/B1/D1"/>
</dbReference>
<evidence type="ECO:0000313" key="13">
    <source>
        <dbReference type="Proteomes" id="UP000316079"/>
    </source>
</evidence>
<dbReference type="GO" id="GO:0000981">
    <property type="term" value="F:DNA-binding transcription factor activity, RNA polymerase II-specific"/>
    <property type="evidence" value="ECO:0007669"/>
    <property type="project" value="InterPro"/>
</dbReference>
<feature type="region of interest" description="Disordered" evidence="10">
    <location>
        <begin position="287"/>
        <end position="331"/>
    </location>
</feature>
<organism evidence="12 13">
    <name type="scientific">Danionella cerebrum</name>
    <dbReference type="NCBI Taxonomy" id="2873325"/>
    <lineage>
        <taxon>Eukaryota</taxon>
        <taxon>Metazoa</taxon>
        <taxon>Chordata</taxon>
        <taxon>Craniata</taxon>
        <taxon>Vertebrata</taxon>
        <taxon>Euteleostomi</taxon>
        <taxon>Actinopterygii</taxon>
        <taxon>Neopterygii</taxon>
        <taxon>Teleostei</taxon>
        <taxon>Ostariophysi</taxon>
        <taxon>Cypriniformes</taxon>
        <taxon>Danionidae</taxon>
        <taxon>Danioninae</taxon>
        <taxon>Danionella</taxon>
    </lineage>
</organism>
<keyword evidence="2" id="KW-0217">Developmental protein</keyword>
<dbReference type="GO" id="GO:0005634">
    <property type="term" value="C:nucleus"/>
    <property type="evidence" value="ECO:0007669"/>
    <property type="project" value="UniProtKB-SubCell"/>
</dbReference>
<dbReference type="SMART" id="SM00389">
    <property type="entry name" value="HOX"/>
    <property type="match status" value="1"/>
</dbReference>
<keyword evidence="4 8" id="KW-0238">DNA-binding</keyword>
<dbReference type="AlphaFoldDB" id="A0A553QJ62"/>
<dbReference type="EMBL" id="SRMA01025887">
    <property type="protein sequence ID" value="TRY89968.1"/>
    <property type="molecule type" value="Genomic_DNA"/>
</dbReference>
<reference evidence="12 13" key="1">
    <citation type="journal article" date="2019" name="Sci. Data">
        <title>Hybrid genome assembly and annotation of Danionella translucida.</title>
        <authorList>
            <person name="Kadobianskyi M."/>
            <person name="Schulze L."/>
            <person name="Schuelke M."/>
            <person name="Judkewitz B."/>
        </authorList>
    </citation>
    <scope>NUCLEOTIDE SEQUENCE [LARGE SCALE GENOMIC DNA]</scope>
    <source>
        <strain evidence="12 13">Bolton</strain>
    </source>
</reference>
<dbReference type="Gene3D" id="1.10.10.60">
    <property type="entry name" value="Homeodomain-like"/>
    <property type="match status" value="1"/>
</dbReference>
<keyword evidence="3" id="KW-0805">Transcription regulation</keyword>
<evidence type="ECO:0000313" key="12">
    <source>
        <dbReference type="EMBL" id="TRY89968.1"/>
    </source>
</evidence>
<dbReference type="GO" id="GO:0000978">
    <property type="term" value="F:RNA polymerase II cis-regulatory region sequence-specific DNA binding"/>
    <property type="evidence" value="ECO:0007669"/>
    <property type="project" value="TreeGrafter"/>
</dbReference>
<evidence type="ECO:0000256" key="2">
    <source>
        <dbReference type="ARBA" id="ARBA00022473"/>
    </source>
</evidence>
<dbReference type="Proteomes" id="UP000316079">
    <property type="component" value="Unassembled WGS sequence"/>
</dbReference>
<evidence type="ECO:0000256" key="4">
    <source>
        <dbReference type="ARBA" id="ARBA00023125"/>
    </source>
</evidence>
<dbReference type="GO" id="GO:0009653">
    <property type="term" value="P:anatomical structure morphogenesis"/>
    <property type="evidence" value="ECO:0007669"/>
    <property type="project" value="UniProtKB-ARBA"/>
</dbReference>
<dbReference type="PANTHER" id="PTHR45946">
    <property type="entry name" value="HOMEOBOX PROTEIN ROUGH-RELATED"/>
    <property type="match status" value="1"/>
</dbReference>
<evidence type="ECO:0000259" key="11">
    <source>
        <dbReference type="PROSITE" id="PS50071"/>
    </source>
</evidence>
<evidence type="ECO:0000256" key="8">
    <source>
        <dbReference type="PROSITE-ProRule" id="PRU00108"/>
    </source>
</evidence>
<feature type="domain" description="Homeobox" evidence="11">
    <location>
        <begin position="235"/>
        <end position="295"/>
    </location>
</feature>
<evidence type="ECO:0000256" key="6">
    <source>
        <dbReference type="ARBA" id="ARBA00023163"/>
    </source>
</evidence>
<feature type="DNA-binding region" description="Homeobox" evidence="8">
    <location>
        <begin position="237"/>
        <end position="296"/>
    </location>
</feature>
<dbReference type="PANTHER" id="PTHR45946:SF5">
    <property type="entry name" value="HOMEOBOX PROTEIN HOX-B1"/>
    <property type="match status" value="1"/>
</dbReference>
<dbReference type="PROSITE" id="PS50071">
    <property type="entry name" value="HOMEOBOX_2"/>
    <property type="match status" value="1"/>
</dbReference>
<keyword evidence="5 8" id="KW-0371">Homeobox</keyword>
<dbReference type="Pfam" id="PF00046">
    <property type="entry name" value="Homeodomain"/>
    <property type="match status" value="1"/>
</dbReference>
<comment type="caution">
    <text evidence="12">The sequence shown here is derived from an EMBL/GenBank/DDBJ whole genome shotgun (WGS) entry which is preliminary data.</text>
</comment>
<keyword evidence="6" id="KW-0804">Transcription</keyword>
<evidence type="ECO:0000256" key="10">
    <source>
        <dbReference type="SAM" id="MobiDB-lite"/>
    </source>
</evidence>
<evidence type="ECO:0000256" key="1">
    <source>
        <dbReference type="ARBA" id="ARBA00004123"/>
    </source>
</evidence>
<name>A0A553QJ62_9TELE</name>
<dbReference type="SUPFAM" id="SSF46689">
    <property type="entry name" value="Homeodomain-like"/>
    <property type="match status" value="1"/>
</dbReference>
<dbReference type="PROSITE" id="PS00027">
    <property type="entry name" value="HOMEOBOX_1"/>
    <property type="match status" value="1"/>
</dbReference>
<dbReference type="InterPro" id="IPR017970">
    <property type="entry name" value="Homeobox_CS"/>
</dbReference>
<proteinExistence type="predicted"/>
<evidence type="ECO:0000256" key="3">
    <source>
        <dbReference type="ARBA" id="ARBA00023015"/>
    </source>
</evidence>
<feature type="non-terminal residue" evidence="12">
    <location>
        <position position="1"/>
    </location>
</feature>
<keyword evidence="7 8" id="KW-0539">Nucleus</keyword>
<dbReference type="OrthoDB" id="6159439at2759"/>
<accession>A0A553QJ62</accession>
<evidence type="ECO:0000256" key="7">
    <source>
        <dbReference type="ARBA" id="ARBA00023242"/>
    </source>
</evidence>
<dbReference type="InterPro" id="IPR001356">
    <property type="entry name" value="HD"/>
</dbReference>
<feature type="compositionally biased region" description="Low complexity" evidence="10">
    <location>
        <begin position="318"/>
        <end position="331"/>
    </location>
</feature>
<evidence type="ECO:0000256" key="9">
    <source>
        <dbReference type="RuleBase" id="RU000682"/>
    </source>
</evidence>
<dbReference type="STRING" id="623744.A0A553QJ62"/>
<evidence type="ECO:0000256" key="5">
    <source>
        <dbReference type="ARBA" id="ARBA00023155"/>
    </source>
</evidence>
<protein>
    <recommendedName>
        <fullName evidence="11">Homeobox domain-containing protein</fullName>
    </recommendedName>
</protein>
<feature type="region of interest" description="Disordered" evidence="10">
    <location>
        <begin position="194"/>
        <end position="217"/>
    </location>
</feature>
<dbReference type="InterPro" id="IPR009057">
    <property type="entry name" value="Homeodomain-like_sf"/>
</dbReference>
<dbReference type="CDD" id="cd00086">
    <property type="entry name" value="homeodomain"/>
    <property type="match status" value="1"/>
</dbReference>
<gene>
    <name evidence="12" type="ORF">DNTS_001690</name>
</gene>
<dbReference type="PRINTS" id="PR00024">
    <property type="entry name" value="HOMEOBOX"/>
</dbReference>
<dbReference type="FunFam" id="1.10.10.60:FF:000113">
    <property type="entry name" value="homeobox protein Hox-B1"/>
    <property type="match status" value="1"/>
</dbReference>
<keyword evidence="13" id="KW-1185">Reference proteome</keyword>
<comment type="subcellular location">
    <subcellularLocation>
        <location evidence="1 8 9">Nucleus</location>
    </subcellularLocation>
</comment>
<dbReference type="InterPro" id="IPR020479">
    <property type="entry name" value="HD_metazoa"/>
</dbReference>